<feature type="region of interest" description="Disordered" evidence="1">
    <location>
        <begin position="1"/>
        <end position="20"/>
    </location>
</feature>
<evidence type="ECO:0000256" key="1">
    <source>
        <dbReference type="SAM" id="MobiDB-lite"/>
    </source>
</evidence>
<proteinExistence type="predicted"/>
<accession>A0A2P2JEJ9</accession>
<reference evidence="2" key="1">
    <citation type="submission" date="2018-02" db="EMBL/GenBank/DDBJ databases">
        <title>Rhizophora mucronata_Transcriptome.</title>
        <authorList>
            <person name="Meera S.P."/>
            <person name="Sreeshan A."/>
            <person name="Augustine A."/>
        </authorList>
    </citation>
    <scope>NUCLEOTIDE SEQUENCE</scope>
    <source>
        <tissue evidence="2">Leaf</tissue>
    </source>
</reference>
<dbReference type="AlphaFoldDB" id="A0A2P2JEJ9"/>
<organism evidence="2">
    <name type="scientific">Rhizophora mucronata</name>
    <name type="common">Asiatic mangrove</name>
    <dbReference type="NCBI Taxonomy" id="61149"/>
    <lineage>
        <taxon>Eukaryota</taxon>
        <taxon>Viridiplantae</taxon>
        <taxon>Streptophyta</taxon>
        <taxon>Embryophyta</taxon>
        <taxon>Tracheophyta</taxon>
        <taxon>Spermatophyta</taxon>
        <taxon>Magnoliopsida</taxon>
        <taxon>eudicotyledons</taxon>
        <taxon>Gunneridae</taxon>
        <taxon>Pentapetalae</taxon>
        <taxon>rosids</taxon>
        <taxon>fabids</taxon>
        <taxon>Malpighiales</taxon>
        <taxon>Rhizophoraceae</taxon>
        <taxon>Rhizophora</taxon>
    </lineage>
</organism>
<dbReference type="EMBL" id="GGEC01011428">
    <property type="protein sequence ID" value="MBW91911.1"/>
    <property type="molecule type" value="Transcribed_RNA"/>
</dbReference>
<sequence length="20" mass="2348">MKASTSEEDQGGRRLWRNLL</sequence>
<protein>
    <submittedName>
        <fullName evidence="2">Uncharacterized protein</fullName>
    </submittedName>
</protein>
<name>A0A2P2JEJ9_RHIMU</name>
<evidence type="ECO:0000313" key="2">
    <source>
        <dbReference type="EMBL" id="MBW91911.1"/>
    </source>
</evidence>